<evidence type="ECO:0000256" key="2">
    <source>
        <dbReference type="ARBA" id="ARBA00009948"/>
    </source>
</evidence>
<feature type="binding site" evidence="8">
    <location>
        <position position="413"/>
    </location>
    <ligand>
        <name>phosphoenolpyruvate</name>
        <dbReference type="ChEBI" id="CHEBI:58702"/>
    </ligand>
</feature>
<feature type="binding site" evidence="8">
    <location>
        <position position="221"/>
    </location>
    <ligand>
        <name>3-phosphoshikimate</name>
        <dbReference type="ChEBI" id="CHEBI:145989"/>
    </ligand>
</feature>
<comment type="function">
    <text evidence="8">Catalyzes the transfer of the enolpyruvyl moiety of phosphoenolpyruvate (PEP) to the 5-hydroxyl of shikimate-3-phosphate (S3P) to produce enolpyruvyl shikimate-3-phosphate and inorganic phosphate.</text>
</comment>
<feature type="binding site" evidence="8">
    <location>
        <position position="438"/>
    </location>
    <ligand>
        <name>phosphoenolpyruvate</name>
        <dbReference type="ChEBI" id="CHEBI:58702"/>
    </ligand>
</feature>
<evidence type="ECO:0000256" key="3">
    <source>
        <dbReference type="ARBA" id="ARBA00022490"/>
    </source>
</evidence>
<dbReference type="Pfam" id="PF00275">
    <property type="entry name" value="EPSP_synthase"/>
    <property type="match status" value="1"/>
</dbReference>
<dbReference type="GO" id="GO:0009073">
    <property type="term" value="P:aromatic amino acid family biosynthetic process"/>
    <property type="evidence" value="ECO:0007669"/>
    <property type="project" value="UniProtKB-KW"/>
</dbReference>
<dbReference type="InterPro" id="IPR036968">
    <property type="entry name" value="Enolpyruvate_Tfrase_sf"/>
</dbReference>
<feature type="binding site" evidence="8">
    <location>
        <position position="193"/>
    </location>
    <ligand>
        <name>3-phosphoshikimate</name>
        <dbReference type="ChEBI" id="CHEBI:145989"/>
    </ligand>
</feature>
<feature type="active site" description="Proton acceptor" evidence="8">
    <location>
        <position position="340"/>
    </location>
</feature>
<evidence type="ECO:0000256" key="8">
    <source>
        <dbReference type="HAMAP-Rule" id="MF_00210"/>
    </source>
</evidence>
<dbReference type="NCBIfam" id="TIGR01356">
    <property type="entry name" value="aroA"/>
    <property type="match status" value="1"/>
</dbReference>
<dbReference type="Proteomes" id="UP000246964">
    <property type="component" value="Unassembled WGS sequence"/>
</dbReference>
<comment type="catalytic activity">
    <reaction evidence="7">
        <text>3-phosphoshikimate + phosphoenolpyruvate = 5-O-(1-carboxyvinyl)-3-phosphoshikimate + phosphate</text>
        <dbReference type="Rhea" id="RHEA:21256"/>
        <dbReference type="ChEBI" id="CHEBI:43474"/>
        <dbReference type="ChEBI" id="CHEBI:57701"/>
        <dbReference type="ChEBI" id="CHEBI:58702"/>
        <dbReference type="ChEBI" id="CHEBI:145989"/>
        <dbReference type="EC" id="2.5.1.19"/>
    </reaction>
    <physiologicalReaction direction="left-to-right" evidence="7">
        <dbReference type="Rhea" id="RHEA:21257"/>
    </physiologicalReaction>
</comment>
<dbReference type="PROSITE" id="PS00104">
    <property type="entry name" value="EPSP_SYNTHASE_1"/>
    <property type="match status" value="1"/>
</dbReference>
<dbReference type="InterPro" id="IPR013792">
    <property type="entry name" value="RNA3'P_cycl/enolpyr_Trfase_a/b"/>
</dbReference>
<dbReference type="Gene3D" id="3.65.10.10">
    <property type="entry name" value="Enolpyruvate transferase domain"/>
    <property type="match status" value="2"/>
</dbReference>
<evidence type="ECO:0000313" key="11">
    <source>
        <dbReference type="Proteomes" id="UP000246964"/>
    </source>
</evidence>
<evidence type="ECO:0000256" key="6">
    <source>
        <dbReference type="ARBA" id="ARBA00023141"/>
    </source>
</evidence>
<feature type="binding site" evidence="8">
    <location>
        <position position="28"/>
    </location>
    <ligand>
        <name>3-phosphoshikimate</name>
        <dbReference type="ChEBI" id="CHEBI:145989"/>
    </ligand>
</feature>
<dbReference type="AlphaFoldDB" id="A0A317QFI9"/>
<feature type="binding site" evidence="8">
    <location>
        <position position="117"/>
    </location>
    <ligand>
        <name>phosphoenolpyruvate</name>
        <dbReference type="ChEBI" id="CHEBI:58702"/>
    </ligand>
</feature>
<feature type="binding site" evidence="8">
    <location>
        <position position="23"/>
    </location>
    <ligand>
        <name>3-phosphoshikimate</name>
        <dbReference type="ChEBI" id="CHEBI:145989"/>
    </ligand>
</feature>
<dbReference type="InterPro" id="IPR001986">
    <property type="entry name" value="Enolpyruvate_Tfrase_dom"/>
</dbReference>
<dbReference type="PANTHER" id="PTHR21090:SF5">
    <property type="entry name" value="PENTAFUNCTIONAL AROM POLYPEPTIDE"/>
    <property type="match status" value="1"/>
</dbReference>
<comment type="similarity">
    <text evidence="2 8">Belongs to the EPSP synthase family.</text>
</comment>
<dbReference type="SUPFAM" id="SSF55205">
    <property type="entry name" value="EPT/RTPC-like"/>
    <property type="match status" value="1"/>
</dbReference>
<dbReference type="FunFam" id="3.65.10.10:FF:000003">
    <property type="entry name" value="3-phosphoshikimate 1-carboxyvinyltransferase"/>
    <property type="match status" value="1"/>
</dbReference>
<keyword evidence="5 8" id="KW-0808">Transferase</keyword>
<sequence length="463" mass="49252">MSGRIALRGLSSCTGEVTLPGSKSIANRALLMAALCSNSDSNSGSHSGAAPAVTQVTNLLRSDDTERMLEALTALGVRIELNANDPSQVTVHGCSGDWPYWQANPTATLELFLGNAGTAVRPLTAVLAATLPATAAVVVAGDARMHERPLAALTDTLQAGHASIKFLQQPGYPPLRLGAGLCGGSLQVDGSASSQYISALLMALPLLADDTLLELTGEVVSWPYIELTLAMLRRFGITIAQVSAHEFFIAGGQRYQSPQQYWVEGDASAASYWLAAAAISGGPLTVKGVGADSIQGDIAFADYLAQMGAEVDIQPQQIRVSRQLSEPLQALDADLNAIPDAAMTFATLALFAEGTTNIRNIANWRIKETDRLHAMATELRKVGAQVVEHADGIEITAPAQLQHAEIATYDDHRMAMCFSLLGFSASGVTILDPDCCRKTYPRYFEDFCAVTQTSSKVHRKFTE</sequence>
<feature type="domain" description="Enolpyruvate transferase" evidence="9">
    <location>
        <begin position="10"/>
        <end position="446"/>
    </location>
</feature>
<feature type="binding site" evidence="8">
    <location>
        <position position="148"/>
    </location>
    <ligand>
        <name>phosphoenolpyruvate</name>
        <dbReference type="ChEBI" id="CHEBI:58702"/>
    </ligand>
</feature>
<name>A0A317QFI9_9GAMM</name>
<evidence type="ECO:0000256" key="7">
    <source>
        <dbReference type="ARBA" id="ARBA00044633"/>
    </source>
</evidence>
<evidence type="ECO:0000256" key="5">
    <source>
        <dbReference type="ARBA" id="ARBA00022679"/>
    </source>
</evidence>
<dbReference type="PIRSF" id="PIRSF000505">
    <property type="entry name" value="EPSPS"/>
    <property type="match status" value="1"/>
</dbReference>
<feature type="binding site" evidence="8">
    <location>
        <position position="367"/>
    </location>
    <ligand>
        <name>3-phosphoshikimate</name>
        <dbReference type="ChEBI" id="CHEBI:145989"/>
    </ligand>
</feature>
<keyword evidence="6 8" id="KW-0057">Aromatic amino acid biosynthesis</keyword>
<feature type="binding site" evidence="8">
    <location>
        <position position="194"/>
    </location>
    <ligand>
        <name>3-phosphoshikimate</name>
        <dbReference type="ChEBI" id="CHEBI:145989"/>
    </ligand>
</feature>
<proteinExistence type="inferred from homology"/>
<dbReference type="EMBL" id="QGTT01000002">
    <property type="protein sequence ID" value="PWW15046.1"/>
    <property type="molecule type" value="Genomic_DNA"/>
</dbReference>
<gene>
    <name evidence="8" type="primary">aroA</name>
    <name evidence="10" type="ORF">DET45_10244</name>
</gene>
<dbReference type="GO" id="GO:0005737">
    <property type="term" value="C:cytoplasm"/>
    <property type="evidence" value="ECO:0007669"/>
    <property type="project" value="UniProtKB-SubCell"/>
</dbReference>
<dbReference type="CDD" id="cd01556">
    <property type="entry name" value="EPSP_synthase"/>
    <property type="match status" value="1"/>
</dbReference>
<dbReference type="GO" id="GO:0009423">
    <property type="term" value="P:chorismate biosynthetic process"/>
    <property type="evidence" value="ECO:0007669"/>
    <property type="project" value="UniProtKB-UniRule"/>
</dbReference>
<comment type="pathway">
    <text evidence="1 8">Metabolic intermediate biosynthesis; chorismate biosynthesis; chorismate from D-erythrose 4-phosphate and phosphoenolpyruvate: step 6/7.</text>
</comment>
<dbReference type="EC" id="2.5.1.19" evidence="8"/>
<feature type="binding site" evidence="8">
    <location>
        <position position="363"/>
    </location>
    <ligand>
        <name>3-phosphoshikimate</name>
        <dbReference type="ChEBI" id="CHEBI:145989"/>
    </ligand>
</feature>
<dbReference type="InterPro" id="IPR023193">
    <property type="entry name" value="EPSP_synthase_CS"/>
</dbReference>
<keyword evidence="11" id="KW-1185">Reference proteome</keyword>
<feature type="binding site" evidence="8">
    <location>
        <position position="24"/>
    </location>
    <ligand>
        <name>3-phosphoshikimate</name>
        <dbReference type="ChEBI" id="CHEBI:145989"/>
    </ligand>
</feature>
<evidence type="ECO:0000313" key="10">
    <source>
        <dbReference type="EMBL" id="PWW15046.1"/>
    </source>
</evidence>
<reference evidence="10 11" key="1">
    <citation type="submission" date="2018-05" db="EMBL/GenBank/DDBJ databases">
        <title>Freshwater and sediment microbial communities from various areas in North America, analyzing microbe dynamics in response to fracking.</title>
        <authorList>
            <person name="Lamendella R."/>
        </authorList>
    </citation>
    <scope>NUCLEOTIDE SEQUENCE [LARGE SCALE GENOMIC DNA]</scope>
    <source>
        <strain evidence="10 11">125B1</strain>
    </source>
</reference>
<comment type="subcellular location">
    <subcellularLocation>
        <location evidence="8">Cytoplasm</location>
    </subcellularLocation>
</comment>
<feature type="binding site" evidence="8">
    <location>
        <position position="195"/>
    </location>
    <ligand>
        <name>3-phosphoshikimate</name>
        <dbReference type="ChEBI" id="CHEBI:145989"/>
    </ligand>
</feature>
<feature type="binding site" evidence="8">
    <location>
        <position position="371"/>
    </location>
    <ligand>
        <name>phosphoenolpyruvate</name>
        <dbReference type="ChEBI" id="CHEBI:58702"/>
    </ligand>
</feature>
<dbReference type="OrthoDB" id="9809920at2"/>
<keyword evidence="4 8" id="KW-0028">Amino-acid biosynthesis</keyword>
<dbReference type="UniPathway" id="UPA00053">
    <property type="reaction ID" value="UER00089"/>
</dbReference>
<evidence type="ECO:0000259" key="9">
    <source>
        <dbReference type="Pfam" id="PF00275"/>
    </source>
</evidence>
<feature type="binding site" evidence="8">
    <location>
        <position position="195"/>
    </location>
    <ligand>
        <name>phosphoenolpyruvate</name>
        <dbReference type="ChEBI" id="CHEBI:58702"/>
    </ligand>
</feature>
<feature type="binding site" evidence="8">
    <location>
        <position position="23"/>
    </location>
    <ligand>
        <name>phosphoenolpyruvate</name>
        <dbReference type="ChEBI" id="CHEBI:58702"/>
    </ligand>
</feature>
<comment type="caution">
    <text evidence="10">The sequence shown here is derived from an EMBL/GenBank/DDBJ whole genome shotgun (WGS) entry which is preliminary data.</text>
</comment>
<evidence type="ECO:0000256" key="1">
    <source>
        <dbReference type="ARBA" id="ARBA00004811"/>
    </source>
</evidence>
<evidence type="ECO:0000256" key="4">
    <source>
        <dbReference type="ARBA" id="ARBA00022605"/>
    </source>
</evidence>
<comment type="subunit">
    <text evidence="8">Monomer.</text>
</comment>
<accession>A0A317QFI9</accession>
<dbReference type="GO" id="GO:0003866">
    <property type="term" value="F:3-phosphoshikimate 1-carboxyvinyltransferase activity"/>
    <property type="evidence" value="ECO:0007669"/>
    <property type="project" value="UniProtKB-UniRule"/>
</dbReference>
<dbReference type="RefSeq" id="WP_110074997.1">
    <property type="nucleotide sequence ID" value="NZ_QGTT01000002.1"/>
</dbReference>
<dbReference type="InterPro" id="IPR006264">
    <property type="entry name" value="EPSP_synthase"/>
</dbReference>
<protein>
    <recommendedName>
        <fullName evidence="8">3-phosphoshikimate 1-carboxyvinyltransferase</fullName>
        <ecNumber evidence="8">2.5.1.19</ecNumber>
    </recommendedName>
    <alternativeName>
        <fullName evidence="8">5-enolpyruvylshikimate-3-phosphate synthase</fullName>
        <shortName evidence="8">EPSP synthase</shortName>
        <shortName evidence="8">EPSPS</shortName>
    </alternativeName>
</protein>
<feature type="binding site" evidence="8">
    <location>
        <position position="340"/>
    </location>
    <ligand>
        <name>3-phosphoshikimate</name>
        <dbReference type="ChEBI" id="CHEBI:145989"/>
    </ligand>
</feature>
<dbReference type="HAMAP" id="MF_00210">
    <property type="entry name" value="EPSP_synth"/>
    <property type="match status" value="1"/>
</dbReference>
<dbReference type="PANTHER" id="PTHR21090">
    <property type="entry name" value="AROM/DEHYDROQUINATE SYNTHASE"/>
    <property type="match status" value="1"/>
</dbReference>
<organism evidence="10 11">
    <name type="scientific">Pseudidiomarina maritima</name>
    <dbReference type="NCBI Taxonomy" id="519453"/>
    <lineage>
        <taxon>Bacteria</taxon>
        <taxon>Pseudomonadati</taxon>
        <taxon>Pseudomonadota</taxon>
        <taxon>Gammaproteobacteria</taxon>
        <taxon>Alteromonadales</taxon>
        <taxon>Idiomarinaceae</taxon>
        <taxon>Pseudidiomarina</taxon>
    </lineage>
</organism>
<keyword evidence="3 8" id="KW-0963">Cytoplasm</keyword>
<dbReference type="GO" id="GO:0008652">
    <property type="term" value="P:amino acid biosynthetic process"/>
    <property type="evidence" value="ECO:0007669"/>
    <property type="project" value="UniProtKB-KW"/>
</dbReference>
<dbReference type="PROSITE" id="PS00885">
    <property type="entry name" value="EPSP_SYNTHASE_2"/>
    <property type="match status" value="1"/>
</dbReference>